<dbReference type="Pfam" id="PF00400">
    <property type="entry name" value="WD40"/>
    <property type="match status" value="6"/>
</dbReference>
<dbReference type="EMBL" id="KV425999">
    <property type="protein sequence ID" value="KZV92913.1"/>
    <property type="molecule type" value="Genomic_DNA"/>
</dbReference>
<dbReference type="InterPro" id="IPR001680">
    <property type="entry name" value="WD40_rpt"/>
</dbReference>
<dbReference type="Proteomes" id="UP000077266">
    <property type="component" value="Unassembled WGS sequence"/>
</dbReference>
<feature type="domain" description="Protein kinase" evidence="4">
    <location>
        <begin position="1"/>
        <end position="109"/>
    </location>
</feature>
<dbReference type="PANTHER" id="PTHR19879:SF9">
    <property type="entry name" value="TRANSCRIPTION INITIATION FACTOR TFIID SUBUNIT 5"/>
    <property type="match status" value="1"/>
</dbReference>
<name>A0A165I559_EXIGL</name>
<dbReference type="AlphaFoldDB" id="A0A165I559"/>
<proteinExistence type="predicted"/>
<reference evidence="5 6" key="1">
    <citation type="journal article" date="2016" name="Mol. Biol. Evol.">
        <title>Comparative Genomics of Early-Diverging Mushroom-Forming Fungi Provides Insights into the Origins of Lignocellulose Decay Capabilities.</title>
        <authorList>
            <person name="Nagy L.G."/>
            <person name="Riley R."/>
            <person name="Tritt A."/>
            <person name="Adam C."/>
            <person name="Daum C."/>
            <person name="Floudas D."/>
            <person name="Sun H."/>
            <person name="Yadav J.S."/>
            <person name="Pangilinan J."/>
            <person name="Larsson K.H."/>
            <person name="Matsuura K."/>
            <person name="Barry K."/>
            <person name="Labutti K."/>
            <person name="Kuo R."/>
            <person name="Ohm R.A."/>
            <person name="Bhattacharya S.S."/>
            <person name="Shirouzu T."/>
            <person name="Yoshinaga Y."/>
            <person name="Martin F.M."/>
            <person name="Grigoriev I.V."/>
            <person name="Hibbett D.S."/>
        </authorList>
    </citation>
    <scope>NUCLEOTIDE SEQUENCE [LARGE SCALE GENOMIC DNA]</scope>
    <source>
        <strain evidence="5 6">HHB12029</strain>
    </source>
</reference>
<dbReference type="InterPro" id="IPR020472">
    <property type="entry name" value="WD40_PAC1"/>
</dbReference>
<feature type="repeat" description="WD" evidence="3">
    <location>
        <begin position="262"/>
        <end position="301"/>
    </location>
</feature>
<dbReference type="InterPro" id="IPR011009">
    <property type="entry name" value="Kinase-like_dom_sf"/>
</dbReference>
<feature type="repeat" description="WD" evidence="3">
    <location>
        <begin position="219"/>
        <end position="260"/>
    </location>
</feature>
<evidence type="ECO:0000313" key="6">
    <source>
        <dbReference type="Proteomes" id="UP000077266"/>
    </source>
</evidence>
<dbReference type="PROSITE" id="PS50011">
    <property type="entry name" value="PROTEIN_KINASE_DOM"/>
    <property type="match status" value="1"/>
</dbReference>
<keyword evidence="2" id="KW-0677">Repeat</keyword>
<gene>
    <name evidence="5" type="ORF">EXIGLDRAFT_59025</name>
</gene>
<dbReference type="InterPro" id="IPR000719">
    <property type="entry name" value="Prot_kinase_dom"/>
</dbReference>
<dbReference type="SUPFAM" id="SSF50978">
    <property type="entry name" value="WD40 repeat-like"/>
    <property type="match status" value="1"/>
</dbReference>
<dbReference type="GO" id="GO:0004672">
    <property type="term" value="F:protein kinase activity"/>
    <property type="evidence" value="ECO:0007669"/>
    <property type="project" value="InterPro"/>
</dbReference>
<feature type="repeat" description="WD" evidence="3">
    <location>
        <begin position="388"/>
        <end position="419"/>
    </location>
</feature>
<dbReference type="Pfam" id="PF07714">
    <property type="entry name" value="PK_Tyr_Ser-Thr"/>
    <property type="match status" value="1"/>
</dbReference>
<dbReference type="InterPro" id="IPR019775">
    <property type="entry name" value="WD40_repeat_CS"/>
</dbReference>
<accession>A0A165I559</accession>
<evidence type="ECO:0000313" key="5">
    <source>
        <dbReference type="EMBL" id="KZV92913.1"/>
    </source>
</evidence>
<evidence type="ECO:0000256" key="2">
    <source>
        <dbReference type="ARBA" id="ARBA00022737"/>
    </source>
</evidence>
<dbReference type="Gene3D" id="2.130.10.10">
    <property type="entry name" value="YVTN repeat-like/Quinoprotein amine dehydrogenase"/>
    <property type="match status" value="2"/>
</dbReference>
<feature type="repeat" description="WD" evidence="3">
    <location>
        <begin position="436"/>
        <end position="470"/>
    </location>
</feature>
<dbReference type="InParanoid" id="A0A165I559"/>
<organism evidence="5 6">
    <name type="scientific">Exidia glandulosa HHB12029</name>
    <dbReference type="NCBI Taxonomy" id="1314781"/>
    <lineage>
        <taxon>Eukaryota</taxon>
        <taxon>Fungi</taxon>
        <taxon>Dikarya</taxon>
        <taxon>Basidiomycota</taxon>
        <taxon>Agaricomycotina</taxon>
        <taxon>Agaricomycetes</taxon>
        <taxon>Auriculariales</taxon>
        <taxon>Exidiaceae</taxon>
        <taxon>Exidia</taxon>
    </lineage>
</organism>
<dbReference type="PROSITE" id="PS50294">
    <property type="entry name" value="WD_REPEATS_REGION"/>
    <property type="match status" value="5"/>
</dbReference>
<dbReference type="PROSITE" id="PS00678">
    <property type="entry name" value="WD_REPEATS_1"/>
    <property type="match status" value="2"/>
</dbReference>
<dbReference type="GO" id="GO:0005524">
    <property type="term" value="F:ATP binding"/>
    <property type="evidence" value="ECO:0007669"/>
    <property type="project" value="InterPro"/>
</dbReference>
<dbReference type="CDD" id="cd00200">
    <property type="entry name" value="WD40"/>
    <property type="match status" value="1"/>
</dbReference>
<keyword evidence="6" id="KW-1185">Reference proteome</keyword>
<dbReference type="PRINTS" id="PR00320">
    <property type="entry name" value="GPROTEINBRPT"/>
</dbReference>
<dbReference type="SUPFAM" id="SSF56112">
    <property type="entry name" value="Protein kinase-like (PK-like)"/>
    <property type="match status" value="1"/>
</dbReference>
<dbReference type="InterPro" id="IPR015943">
    <property type="entry name" value="WD40/YVTN_repeat-like_dom_sf"/>
</dbReference>
<dbReference type="SMART" id="SM00320">
    <property type="entry name" value="WD40"/>
    <property type="match status" value="7"/>
</dbReference>
<dbReference type="Gene3D" id="1.10.510.10">
    <property type="entry name" value="Transferase(Phosphotransferase) domain 1"/>
    <property type="match status" value="1"/>
</dbReference>
<dbReference type="PROSITE" id="PS50082">
    <property type="entry name" value="WD_REPEATS_2"/>
    <property type="match status" value="6"/>
</dbReference>
<feature type="repeat" description="WD" evidence="3">
    <location>
        <begin position="345"/>
        <end position="386"/>
    </location>
</feature>
<dbReference type="OrthoDB" id="538223at2759"/>
<feature type="repeat" description="WD" evidence="3">
    <location>
        <begin position="472"/>
        <end position="504"/>
    </location>
</feature>
<dbReference type="PANTHER" id="PTHR19879">
    <property type="entry name" value="TRANSCRIPTION INITIATION FACTOR TFIID"/>
    <property type="match status" value="1"/>
</dbReference>
<dbReference type="InterPro" id="IPR001245">
    <property type="entry name" value="Ser-Thr/Tyr_kinase_cat_dom"/>
</dbReference>
<evidence type="ECO:0000259" key="4">
    <source>
        <dbReference type="PROSITE" id="PS50011"/>
    </source>
</evidence>
<dbReference type="InterPro" id="IPR036322">
    <property type="entry name" value="WD40_repeat_dom_sf"/>
</dbReference>
<keyword evidence="1 3" id="KW-0853">WD repeat</keyword>
<protein>
    <submittedName>
        <fullName evidence="5">WD40 repeat-like protein</fullName>
    </submittedName>
</protein>
<dbReference type="STRING" id="1314781.A0A165I559"/>
<sequence length="522" mass="57045">MAEHTGSTSSHLGTARWFAPESLQEHAHRTQEADVWAFGCAILEVRTLRVPYHRVPDAAVPLAIHKDRPYEPPKDIHPSLWSMAEACWSRSPKARIGSPTLAGRMKATLNYTTLFSKALAALPYVQSLDLGYRNSKPTARFSLASVFSKKDDEKSLDLTFAGASAHNALLALEASGRRYRPAALIPIIRLLAMASPQLAEKLRLRLRRSASPELPGSPLRGYTNIVLCVSFLSDGRRLVSSSKDMTLRIWDVETGKSVIGPLVGHTNAVSCAAVHGSRIASSSHDGRFRIWDANSGKLVLGPIHGARNSQCWITYSRDGTRIATAGWNNCAAIWDAKTGVQLREMVGHTDGVTCVAFSDDGTRLVSASYDKTIRIWDVASGECIGEPLTGHTNPVRAVCFSPDNRIFSSSNDRTILIWDAEARVRIGEPLRMDDWVTCMALSPSGKRLVSGSDSGEIALWNAATGAAIPTRFKGHEAAVTSVAFSPDGRMIASASEDKTVRLWDATNDWKRWNIDDEDVEGR</sequence>
<evidence type="ECO:0000256" key="1">
    <source>
        <dbReference type="ARBA" id="ARBA00022574"/>
    </source>
</evidence>
<evidence type="ECO:0000256" key="3">
    <source>
        <dbReference type="PROSITE-ProRule" id="PRU00221"/>
    </source>
</evidence>